<dbReference type="EMBL" id="JAOYOD010000011">
    <property type="protein sequence ID" value="MCV9389535.1"/>
    <property type="molecule type" value="Genomic_DNA"/>
</dbReference>
<feature type="transmembrane region" description="Helical" evidence="1">
    <location>
        <begin position="44"/>
        <end position="62"/>
    </location>
</feature>
<dbReference type="Proteomes" id="UP001300692">
    <property type="component" value="Unassembled WGS sequence"/>
</dbReference>
<evidence type="ECO:0000313" key="2">
    <source>
        <dbReference type="EMBL" id="MCV9389535.1"/>
    </source>
</evidence>
<organism evidence="2 3">
    <name type="scientific">Reichenbachiella ulvae</name>
    <dbReference type="NCBI Taxonomy" id="2980104"/>
    <lineage>
        <taxon>Bacteria</taxon>
        <taxon>Pseudomonadati</taxon>
        <taxon>Bacteroidota</taxon>
        <taxon>Cytophagia</taxon>
        <taxon>Cytophagales</taxon>
        <taxon>Reichenbachiellaceae</taxon>
        <taxon>Reichenbachiella</taxon>
    </lineage>
</organism>
<keyword evidence="1" id="KW-0812">Transmembrane</keyword>
<evidence type="ECO:0000256" key="1">
    <source>
        <dbReference type="SAM" id="Phobius"/>
    </source>
</evidence>
<keyword evidence="3" id="KW-1185">Reference proteome</keyword>
<evidence type="ECO:0000313" key="3">
    <source>
        <dbReference type="Proteomes" id="UP001300692"/>
    </source>
</evidence>
<accession>A0ABT3D199</accession>
<feature type="transmembrane region" description="Helical" evidence="1">
    <location>
        <begin position="20"/>
        <end position="38"/>
    </location>
</feature>
<keyword evidence="1" id="KW-0472">Membrane</keyword>
<protein>
    <submittedName>
        <fullName evidence="2">Uncharacterized protein</fullName>
    </submittedName>
</protein>
<name>A0ABT3D199_9BACT</name>
<keyword evidence="1" id="KW-1133">Transmembrane helix</keyword>
<proteinExistence type="predicted"/>
<dbReference type="RefSeq" id="WP_264140516.1">
    <property type="nucleotide sequence ID" value="NZ_JAOYOD010000011.1"/>
</dbReference>
<comment type="caution">
    <text evidence="2">The sequence shown here is derived from an EMBL/GenBank/DDBJ whole genome shotgun (WGS) entry which is preliminary data.</text>
</comment>
<sequence length="63" mass="7676">MESFYKSKYRIPFDQTYYVYLLWLSTISFLFRSVWSVYVCESEQILLMYELLFGLSLVCLMMS</sequence>
<reference evidence="2 3" key="1">
    <citation type="submission" date="2022-10" db="EMBL/GenBank/DDBJ databases">
        <title>Comparative genomics and taxonomic characterization of three novel marine species of genus Reichenbachiella exhibiting antioxidant and polysaccharide degradation activities.</title>
        <authorList>
            <person name="Muhammad N."/>
            <person name="Lee Y.-J."/>
            <person name="Ko J."/>
            <person name="Kim S.-G."/>
        </authorList>
    </citation>
    <scope>NUCLEOTIDE SEQUENCE [LARGE SCALE GENOMIC DNA]</scope>
    <source>
        <strain evidence="2 3">ABR2-5</strain>
    </source>
</reference>
<gene>
    <name evidence="2" type="ORF">N7U62_22985</name>
</gene>